<organism evidence="1 2">
    <name type="scientific">Trichinella murrelli</name>
    <dbReference type="NCBI Taxonomy" id="144512"/>
    <lineage>
        <taxon>Eukaryota</taxon>
        <taxon>Metazoa</taxon>
        <taxon>Ecdysozoa</taxon>
        <taxon>Nematoda</taxon>
        <taxon>Enoplea</taxon>
        <taxon>Dorylaimia</taxon>
        <taxon>Trichinellida</taxon>
        <taxon>Trichinellidae</taxon>
        <taxon>Trichinella</taxon>
    </lineage>
</organism>
<proteinExistence type="predicted"/>
<keyword evidence="2" id="KW-1185">Reference proteome</keyword>
<accession>A0A0V0U8D2</accession>
<dbReference type="EMBL" id="JYDJ01000040">
    <property type="protein sequence ID" value="KRX47604.1"/>
    <property type="molecule type" value="Genomic_DNA"/>
</dbReference>
<gene>
    <name evidence="1" type="ORF">T05_3260</name>
</gene>
<name>A0A0V0U8D2_9BILA</name>
<dbReference type="Proteomes" id="UP000055048">
    <property type="component" value="Unassembled WGS sequence"/>
</dbReference>
<comment type="caution">
    <text evidence="1">The sequence shown here is derived from an EMBL/GenBank/DDBJ whole genome shotgun (WGS) entry which is preliminary data.</text>
</comment>
<evidence type="ECO:0000313" key="2">
    <source>
        <dbReference type="Proteomes" id="UP000055048"/>
    </source>
</evidence>
<dbReference type="AlphaFoldDB" id="A0A0V0U8D2"/>
<protein>
    <submittedName>
        <fullName evidence="1">Uncharacterized protein</fullName>
    </submittedName>
</protein>
<evidence type="ECO:0000313" key="1">
    <source>
        <dbReference type="EMBL" id="KRX47604.1"/>
    </source>
</evidence>
<reference evidence="1 2" key="1">
    <citation type="submission" date="2015-01" db="EMBL/GenBank/DDBJ databases">
        <title>Evolution of Trichinella species and genotypes.</title>
        <authorList>
            <person name="Korhonen P.K."/>
            <person name="Edoardo P."/>
            <person name="Giuseppe L.R."/>
            <person name="Gasser R.B."/>
        </authorList>
    </citation>
    <scope>NUCLEOTIDE SEQUENCE [LARGE SCALE GENOMIC DNA]</scope>
    <source>
        <strain evidence="1">ISS417</strain>
    </source>
</reference>
<sequence>MSCRREKGIAQIPYAPGKAELRLFLQSLQIYGFPKVPWDVTTLEFSRLESDCFSANRRDVDGSGKQIAQP</sequence>